<dbReference type="OrthoDB" id="5383291at2"/>
<accession>A0A4D7K5H8</accession>
<keyword evidence="2" id="KW-1185">Reference proteome</keyword>
<dbReference type="InterPro" id="IPR050210">
    <property type="entry name" value="tRNA_Adenine-N(6)_MTase"/>
</dbReference>
<evidence type="ECO:0000313" key="2">
    <source>
        <dbReference type="Proteomes" id="UP000298616"/>
    </source>
</evidence>
<sequence>MANDFFEFKEFKINQKNAAMKVCTDSCLFGALVPVKNEYKILDIGTGTGLLSLMLAQKKQLT</sequence>
<dbReference type="EMBL" id="CP028923">
    <property type="protein sequence ID" value="QCK16074.1"/>
    <property type="molecule type" value="Genomic_DNA"/>
</dbReference>
<dbReference type="PANTHER" id="PTHR47739:SF1">
    <property type="entry name" value="TRNA1(VAL) (ADENINE(37)-N6)-METHYLTRANSFERASE"/>
    <property type="match status" value="1"/>
</dbReference>
<protein>
    <recommendedName>
        <fullName evidence="3">tRNA (Adenine-N(6)-)-methyltransferase</fullName>
    </recommendedName>
</protein>
<dbReference type="Gene3D" id="3.40.50.150">
    <property type="entry name" value="Vaccinia Virus protein VP39"/>
    <property type="match status" value="1"/>
</dbReference>
<dbReference type="Proteomes" id="UP000298616">
    <property type="component" value="Chromosome"/>
</dbReference>
<dbReference type="RefSeq" id="WP_137091673.1">
    <property type="nucleotide sequence ID" value="NZ_CP028923.1"/>
</dbReference>
<dbReference type="AlphaFoldDB" id="A0A4D7K5H8"/>
<dbReference type="SUPFAM" id="SSF53335">
    <property type="entry name" value="S-adenosyl-L-methionine-dependent methyltransferases"/>
    <property type="match status" value="1"/>
</dbReference>
<dbReference type="InterPro" id="IPR029063">
    <property type="entry name" value="SAM-dependent_MTases_sf"/>
</dbReference>
<name>A0A4D7K5H8_9BACT</name>
<dbReference type="KEGG" id="fpf:DCC35_15660"/>
<gene>
    <name evidence="1" type="ORF">DCC35_15660</name>
</gene>
<proteinExistence type="predicted"/>
<evidence type="ECO:0000313" key="1">
    <source>
        <dbReference type="EMBL" id="QCK16074.1"/>
    </source>
</evidence>
<evidence type="ECO:0008006" key="3">
    <source>
        <dbReference type="Google" id="ProtNLM"/>
    </source>
</evidence>
<reference evidence="1 2" key="1">
    <citation type="submission" date="2018-04" db="EMBL/GenBank/DDBJ databases">
        <title>Complete genome uncultured novel isolate.</title>
        <authorList>
            <person name="Merlino G."/>
        </authorList>
    </citation>
    <scope>NUCLEOTIDE SEQUENCE [LARGE SCALE GENOMIC DNA]</scope>
    <source>
        <strain evidence="2">R1DC9</strain>
    </source>
</reference>
<dbReference type="PANTHER" id="PTHR47739">
    <property type="entry name" value="TRNA1(VAL) (ADENINE(37)-N6)-METHYLTRANSFERASE"/>
    <property type="match status" value="1"/>
</dbReference>
<organism evidence="1 2">
    <name type="scientific">Mangrovivirga cuniculi</name>
    <dbReference type="NCBI Taxonomy" id="2715131"/>
    <lineage>
        <taxon>Bacteria</taxon>
        <taxon>Pseudomonadati</taxon>
        <taxon>Bacteroidota</taxon>
        <taxon>Cytophagia</taxon>
        <taxon>Cytophagales</taxon>
        <taxon>Mangrovivirgaceae</taxon>
        <taxon>Mangrovivirga</taxon>
    </lineage>
</organism>